<dbReference type="AlphaFoldDB" id="A0A7M5XA35"/>
<evidence type="ECO:0000256" key="2">
    <source>
        <dbReference type="SAM" id="Phobius"/>
    </source>
</evidence>
<feature type="compositionally biased region" description="Low complexity" evidence="1">
    <location>
        <begin position="381"/>
        <end position="393"/>
    </location>
</feature>
<feature type="compositionally biased region" description="Polar residues" evidence="1">
    <location>
        <begin position="401"/>
        <end position="417"/>
    </location>
</feature>
<dbReference type="EnsemblMetazoa" id="CLYHEMT020317.1">
    <property type="protein sequence ID" value="CLYHEMP020317.1"/>
    <property type="gene ID" value="CLYHEMG020317"/>
</dbReference>
<dbReference type="PROSITE" id="PS50106">
    <property type="entry name" value="PDZ"/>
    <property type="match status" value="1"/>
</dbReference>
<dbReference type="SMART" id="SM00228">
    <property type="entry name" value="PDZ"/>
    <property type="match status" value="1"/>
</dbReference>
<dbReference type="Proteomes" id="UP000594262">
    <property type="component" value="Unplaced"/>
</dbReference>
<dbReference type="Pfam" id="PF00595">
    <property type="entry name" value="PDZ"/>
    <property type="match status" value="1"/>
</dbReference>
<protein>
    <recommendedName>
        <fullName evidence="3">PDZ domain-containing protein</fullName>
    </recommendedName>
</protein>
<feature type="region of interest" description="Disordered" evidence="1">
    <location>
        <begin position="77"/>
        <end position="122"/>
    </location>
</feature>
<feature type="region of interest" description="Disordered" evidence="1">
    <location>
        <begin position="569"/>
        <end position="595"/>
    </location>
</feature>
<sequence length="1056" mass="118477">MLLTKYRACCGILWIETFIIFAGNKLFIQAAQSIDQCETEILVSVFGTFGLCFMVFAIVLIACFMARKKQTRPLNQYATGNQQRSHKMNDIEGRRNKVFEDEKDDDEFPNGGRKRQDSGFIASSNESIVPLPEMYNLGPRRSPSMPNLRLNSNNEQQTNSEGEVFAIEANSVQKNHHNCPKMVSIGLSTDDLDHNMNLKSLMLPRLTETVVLQKKSSNCTGLDFGVGGVYIKDFDKRDIAFKKGELSIGDEVLSINNHSLSGSTHMEAFSLLAKSGPEVKLEIIRGVFADKADNTSLYSADFQMFQSSSDDEELMETHSQKIFSSTSPTNIPKSFSGENLNRLPRVIADADNLSFDGNESIDLARIKRNTSDSYLLKTVSTVHSNNSSQSESGSPKRFITEQPSDASTRTDLHGNNGTTNTVEVHQELSKILLANPNLFMDFLASVQAKEKPCPRLKRNSNDSCEHCHHSRNTSSERQRQHSRHSSNEQYIGHAHYGSDHRHNRHCSCENPRFLPHNDETNDDSNFSKFHRTNSSDELGSNVNGHSKIYRSQSVESTTNAPIFTIDSYSRHPEQNHVNRPVIDSLPQPPKQPSDVEQKQRLYELLKQKASLEQLIHQHQQQNKSNELVNSSAHPENVVVQRGYNNDYIVPINGSTYPNIAAGYSKQMHRSKDNSPVRRTSPVVFPTQNVPRFVATTSINSTITTTGSEYRHSSSPHLGSPQNSISTTTPVSLQRKPPPDYASIKRNTSDLSGDESTVVVPTTSPQRDPVNIDADFMRKMTQKYSEPRLRKNPPPYYNAVSDGGNPEGVVLRKKTHNSSNRSRPHSYTETGGNVVYDPNIIFNDSMRGNLNPQNTPNLPTEPDTEIDTEKRKHPKRTHSMPAVKQIDLRPQSAQSFLTNNTSNDNLTQIPPQIAPQYQTVNTQQPPPAFTEQLPQYQPPQLSGAQAAPHYIEPAVSAPYLTQATSEETLHTSTGEYQQAPKKLRTRQQRAQDSFNRRKSIDSGTLRKLAEEMYENPALGGEFPILSQLLGESQFTASERRSQALYRHKSTEALFTQF</sequence>
<feature type="compositionally biased region" description="Basic and acidic residues" evidence="1">
    <location>
        <begin position="454"/>
        <end position="467"/>
    </location>
</feature>
<dbReference type="RefSeq" id="XP_066933115.1">
    <property type="nucleotide sequence ID" value="XM_067077014.1"/>
</dbReference>
<evidence type="ECO:0000313" key="5">
    <source>
        <dbReference type="Proteomes" id="UP000594262"/>
    </source>
</evidence>
<feature type="region of interest" description="Disordered" evidence="1">
    <location>
        <begin position="968"/>
        <end position="998"/>
    </location>
</feature>
<feature type="compositionally biased region" description="Low complexity" evidence="1">
    <location>
        <begin position="848"/>
        <end position="860"/>
    </location>
</feature>
<keyword evidence="2" id="KW-0812">Transmembrane</keyword>
<feature type="region of interest" description="Disordered" evidence="1">
    <location>
        <begin position="134"/>
        <end position="158"/>
    </location>
</feature>
<dbReference type="GeneID" id="136820788"/>
<evidence type="ECO:0000313" key="4">
    <source>
        <dbReference type="EnsemblMetazoa" id="CLYHEMP020317.1"/>
    </source>
</evidence>
<dbReference type="OrthoDB" id="75502at2759"/>
<feature type="domain" description="PDZ" evidence="3">
    <location>
        <begin position="209"/>
        <end position="287"/>
    </location>
</feature>
<feature type="region of interest" description="Disordered" evidence="1">
    <location>
        <begin position="381"/>
        <end position="417"/>
    </location>
</feature>
<dbReference type="CDD" id="cd00136">
    <property type="entry name" value="PDZ_canonical"/>
    <property type="match status" value="1"/>
</dbReference>
<accession>A0A7M5XA35</accession>
<name>A0A7M5XA35_9CNID</name>
<feature type="compositionally biased region" description="Basic and acidic residues" evidence="1">
    <location>
        <begin position="87"/>
        <end position="100"/>
    </location>
</feature>
<organism evidence="4 5">
    <name type="scientific">Clytia hemisphaerica</name>
    <dbReference type="NCBI Taxonomy" id="252671"/>
    <lineage>
        <taxon>Eukaryota</taxon>
        <taxon>Metazoa</taxon>
        <taxon>Cnidaria</taxon>
        <taxon>Hydrozoa</taxon>
        <taxon>Hydroidolina</taxon>
        <taxon>Leptothecata</taxon>
        <taxon>Obeliida</taxon>
        <taxon>Clytiidae</taxon>
        <taxon>Clytia</taxon>
    </lineage>
</organism>
<feature type="compositionally biased region" description="Polar residues" evidence="1">
    <location>
        <begin position="712"/>
        <end position="731"/>
    </location>
</feature>
<feature type="region of interest" description="Disordered" evidence="1">
    <location>
        <begin position="454"/>
        <end position="487"/>
    </location>
</feature>
<dbReference type="Gene3D" id="2.30.42.10">
    <property type="match status" value="1"/>
</dbReference>
<dbReference type="InterPro" id="IPR001478">
    <property type="entry name" value="PDZ"/>
</dbReference>
<keyword evidence="2" id="KW-1133">Transmembrane helix</keyword>
<proteinExistence type="predicted"/>
<evidence type="ECO:0000256" key="1">
    <source>
        <dbReference type="SAM" id="MobiDB-lite"/>
    </source>
</evidence>
<feature type="compositionally biased region" description="Polar residues" evidence="1">
    <location>
        <begin position="149"/>
        <end position="158"/>
    </location>
</feature>
<feature type="transmembrane region" description="Helical" evidence="2">
    <location>
        <begin position="43"/>
        <end position="66"/>
    </location>
</feature>
<keyword evidence="5" id="KW-1185">Reference proteome</keyword>
<reference evidence="4" key="1">
    <citation type="submission" date="2021-01" db="UniProtKB">
        <authorList>
            <consortium name="EnsemblMetazoa"/>
        </authorList>
    </citation>
    <scope>IDENTIFICATION</scope>
</reference>
<feature type="region of interest" description="Disordered" evidence="1">
    <location>
        <begin position="847"/>
        <end position="877"/>
    </location>
</feature>
<feature type="compositionally biased region" description="Polar residues" evidence="1">
    <location>
        <begin position="744"/>
        <end position="765"/>
    </location>
</feature>
<feature type="region of interest" description="Disordered" evidence="1">
    <location>
        <begin position="704"/>
        <end position="771"/>
    </location>
</feature>
<dbReference type="InterPro" id="IPR036034">
    <property type="entry name" value="PDZ_sf"/>
</dbReference>
<evidence type="ECO:0000259" key="3">
    <source>
        <dbReference type="PROSITE" id="PS50106"/>
    </source>
</evidence>
<keyword evidence="2" id="KW-0472">Membrane</keyword>
<dbReference type="SUPFAM" id="SSF50156">
    <property type="entry name" value="PDZ domain-like"/>
    <property type="match status" value="1"/>
</dbReference>